<reference evidence="3" key="2">
    <citation type="submission" date="2023-05" db="EMBL/GenBank/DDBJ databases">
        <authorList>
            <consortium name="Lawrence Berkeley National Laboratory"/>
            <person name="Steindorff A."/>
            <person name="Hensen N."/>
            <person name="Bonometti L."/>
            <person name="Westerberg I."/>
            <person name="Brannstrom I.O."/>
            <person name="Guillou S."/>
            <person name="Cros-Aarteil S."/>
            <person name="Calhoun S."/>
            <person name="Haridas S."/>
            <person name="Kuo A."/>
            <person name="Mondo S."/>
            <person name="Pangilinan J."/>
            <person name="Riley R."/>
            <person name="Labutti K."/>
            <person name="Andreopoulos B."/>
            <person name="Lipzen A."/>
            <person name="Chen C."/>
            <person name="Yanf M."/>
            <person name="Daum C."/>
            <person name="Ng V."/>
            <person name="Clum A."/>
            <person name="Ohm R."/>
            <person name="Martin F."/>
            <person name="Silar P."/>
            <person name="Natvig D."/>
            <person name="Lalanne C."/>
            <person name="Gautier V."/>
            <person name="Ament-Velasquez S.L."/>
            <person name="Kruys A."/>
            <person name="Hutchinson M.I."/>
            <person name="Powell A.J."/>
            <person name="Barry K."/>
            <person name="Miller A.N."/>
            <person name="Grigoriev I.V."/>
            <person name="Debuchy R."/>
            <person name="Gladieux P."/>
            <person name="Thoren M.H."/>
            <person name="Johannesson H."/>
        </authorList>
    </citation>
    <scope>NUCLEOTIDE SEQUENCE</scope>
    <source>
        <strain evidence="3">CBS 757.83</strain>
    </source>
</reference>
<evidence type="ECO:0000313" key="4">
    <source>
        <dbReference type="Proteomes" id="UP001305647"/>
    </source>
</evidence>
<protein>
    <submittedName>
        <fullName evidence="3">Uncharacterized protein</fullName>
    </submittedName>
</protein>
<feature type="compositionally biased region" description="Low complexity" evidence="2">
    <location>
        <begin position="553"/>
        <end position="569"/>
    </location>
</feature>
<feature type="coiled-coil region" evidence="1">
    <location>
        <begin position="579"/>
        <end position="613"/>
    </location>
</feature>
<feature type="region of interest" description="Disordered" evidence="2">
    <location>
        <begin position="396"/>
        <end position="418"/>
    </location>
</feature>
<accession>A0AAN6QDE1</accession>
<evidence type="ECO:0000256" key="2">
    <source>
        <dbReference type="SAM" id="MobiDB-lite"/>
    </source>
</evidence>
<keyword evidence="4" id="KW-1185">Reference proteome</keyword>
<feature type="compositionally biased region" description="Low complexity" evidence="2">
    <location>
        <begin position="685"/>
        <end position="695"/>
    </location>
</feature>
<organism evidence="3 4">
    <name type="scientific">Parathielavia hyrcaniae</name>
    <dbReference type="NCBI Taxonomy" id="113614"/>
    <lineage>
        <taxon>Eukaryota</taxon>
        <taxon>Fungi</taxon>
        <taxon>Dikarya</taxon>
        <taxon>Ascomycota</taxon>
        <taxon>Pezizomycotina</taxon>
        <taxon>Sordariomycetes</taxon>
        <taxon>Sordariomycetidae</taxon>
        <taxon>Sordariales</taxon>
        <taxon>Chaetomiaceae</taxon>
        <taxon>Parathielavia</taxon>
    </lineage>
</organism>
<evidence type="ECO:0000313" key="3">
    <source>
        <dbReference type="EMBL" id="KAK4105451.1"/>
    </source>
</evidence>
<feature type="region of interest" description="Disordered" evidence="2">
    <location>
        <begin position="489"/>
        <end position="572"/>
    </location>
</feature>
<dbReference type="Proteomes" id="UP001305647">
    <property type="component" value="Unassembled WGS sequence"/>
</dbReference>
<feature type="compositionally biased region" description="Low complexity" evidence="2">
    <location>
        <begin position="511"/>
        <end position="521"/>
    </location>
</feature>
<feature type="region of interest" description="Disordered" evidence="2">
    <location>
        <begin position="1"/>
        <end position="248"/>
    </location>
</feature>
<feature type="compositionally biased region" description="Pro residues" evidence="2">
    <location>
        <begin position="72"/>
        <end position="84"/>
    </location>
</feature>
<reference evidence="3" key="1">
    <citation type="journal article" date="2023" name="Mol. Phylogenet. Evol.">
        <title>Genome-scale phylogeny and comparative genomics of the fungal order Sordariales.</title>
        <authorList>
            <person name="Hensen N."/>
            <person name="Bonometti L."/>
            <person name="Westerberg I."/>
            <person name="Brannstrom I.O."/>
            <person name="Guillou S."/>
            <person name="Cros-Aarteil S."/>
            <person name="Calhoun S."/>
            <person name="Haridas S."/>
            <person name="Kuo A."/>
            <person name="Mondo S."/>
            <person name="Pangilinan J."/>
            <person name="Riley R."/>
            <person name="LaButti K."/>
            <person name="Andreopoulos B."/>
            <person name="Lipzen A."/>
            <person name="Chen C."/>
            <person name="Yan M."/>
            <person name="Daum C."/>
            <person name="Ng V."/>
            <person name="Clum A."/>
            <person name="Steindorff A."/>
            <person name="Ohm R.A."/>
            <person name="Martin F."/>
            <person name="Silar P."/>
            <person name="Natvig D.O."/>
            <person name="Lalanne C."/>
            <person name="Gautier V."/>
            <person name="Ament-Velasquez S.L."/>
            <person name="Kruys A."/>
            <person name="Hutchinson M.I."/>
            <person name="Powell A.J."/>
            <person name="Barry K."/>
            <person name="Miller A.N."/>
            <person name="Grigoriev I.V."/>
            <person name="Debuchy R."/>
            <person name="Gladieux P."/>
            <person name="Hiltunen Thoren M."/>
            <person name="Johannesson H."/>
        </authorList>
    </citation>
    <scope>NUCLEOTIDE SEQUENCE</scope>
    <source>
        <strain evidence="3">CBS 757.83</strain>
    </source>
</reference>
<feature type="compositionally biased region" description="Acidic residues" evidence="2">
    <location>
        <begin position="661"/>
        <end position="670"/>
    </location>
</feature>
<gene>
    <name evidence="3" type="ORF">N658DRAFT_462725</name>
</gene>
<dbReference type="AlphaFoldDB" id="A0AAN6QDE1"/>
<feature type="compositionally biased region" description="Polar residues" evidence="2">
    <location>
        <begin position="111"/>
        <end position="125"/>
    </location>
</feature>
<feature type="region of interest" description="Disordered" evidence="2">
    <location>
        <begin position="299"/>
        <end position="361"/>
    </location>
</feature>
<dbReference type="EMBL" id="MU863625">
    <property type="protein sequence ID" value="KAK4105451.1"/>
    <property type="molecule type" value="Genomic_DNA"/>
</dbReference>
<evidence type="ECO:0000256" key="1">
    <source>
        <dbReference type="SAM" id="Coils"/>
    </source>
</evidence>
<keyword evidence="1" id="KW-0175">Coiled coil</keyword>
<proteinExistence type="predicted"/>
<feature type="compositionally biased region" description="Acidic residues" evidence="2">
    <location>
        <begin position="736"/>
        <end position="752"/>
    </location>
</feature>
<feature type="compositionally biased region" description="Low complexity" evidence="2">
    <location>
        <begin position="630"/>
        <end position="644"/>
    </location>
</feature>
<feature type="region of interest" description="Disordered" evidence="2">
    <location>
        <begin position="618"/>
        <end position="778"/>
    </location>
</feature>
<comment type="caution">
    <text evidence="3">The sequence shown here is derived from an EMBL/GenBank/DDBJ whole genome shotgun (WGS) entry which is preliminary data.</text>
</comment>
<sequence>MPSIFSKSGPTAGRAKARNKSIRGTISAPIPITPRSPDDDGFPSRHPGPVKAPVAADDEFPMRAPGTGIAIPLPPNLSPGPTPEEPAEQPAEHAVREPQNQQTGDGEPCSEGTSRSPSNQSSRKTSPLGVSRSPVPPPARRATNPVLSTIRYSVVSDAPSKHTAQSTDAPQRKKSTLRSALGRLFGRGKKKNVGGNQGSGATSLRESAPLAATQHRSEPTALGRPSPHRSASHPMTEFDRPLRSHSIGPDDIMAIESVRNSLHADTVRPGSSTEAAIRRRAATTGGHALLRPHLFNREWGAGLSPRPASTQGRGSRADRRPEAEDPSEIGRAITSDSGGGLRRRSRSVSGLPDHVGAQPLGRRRSDEIRYWRESYDPGFMSPLSSNAQDDVDDTAMADVSAPDSPAVERPPKTPPQPFNFGLLSKEMIGMKITHAADMDMRLVNLESRTVHLVRVVDKLCHAVPEFSTRPVDQTDLYLPASSRRSLEADASSRLFSDEPPVPSVPLYPHRSPSASKAKSPTPTSPAPPASNSPASDSTVRGAATLPTPGPEPSNSHTAATSSSSSSSNTRQDVNVNQVVAQLRADLDAERASRQALEAQVKKLSERVNTLSTTMFAMVRGPAESRSQERLASSSSSSSSLLLAVPSPPLMTLPQEQLSVFETDDDDGGGDDDAKGGLGGKKMMMKRSSLSSSSSLTTPGGLAEGEITEDDYQTPREEGAPLVVKYGPLGEGFLRPDDDDDGGHGEEEEDNDDDLHTKKAARTLSLSQLTLGKGQPTRI</sequence>
<name>A0AAN6QDE1_9PEZI</name>